<proteinExistence type="predicted"/>
<organism evidence="1 2">
    <name type="scientific">Streptomyces phage Manuel</name>
    <dbReference type="NCBI Taxonomy" id="2053812"/>
    <lineage>
        <taxon>Viruses</taxon>
        <taxon>Duplodnaviria</taxon>
        <taxon>Heunggongvirae</taxon>
        <taxon>Uroviricota</taxon>
        <taxon>Caudoviricetes</taxon>
        <taxon>Beephvirinae</taxon>
        <taxon>Manuelvirus</taxon>
        <taxon>Manuelvirus manuel</taxon>
    </lineage>
</organism>
<reference evidence="1 2" key="1">
    <citation type="submission" date="2017-11" db="EMBL/GenBank/DDBJ databases">
        <authorList>
            <person name="Laing C."/>
            <person name="Caston J.C."/>
            <person name="Del V.M."/>
            <person name="Young O.M."/>
            <person name="Nayek S."/>
            <person name="Hughes L.E."/>
            <person name="Garlena R.A."/>
            <person name="Russell D.A."/>
            <person name="Pope W.H."/>
            <person name="Jacobs-Sera D."/>
            <person name="Hendrix R.W."/>
            <person name="Hatfull G.F."/>
        </authorList>
    </citation>
    <scope>NUCLEOTIDE SEQUENCE [LARGE SCALE GENOMIC DNA]</scope>
</reference>
<accession>A0A2H4PR09</accession>
<gene>
    <name evidence="1" type="ORF">SEA_MANUEL_57</name>
</gene>
<sequence length="46" mass="5139">MGKKDELIDDAVAAFEDSTGELPNDYEFAVIRNLAEEYVSDEEGKD</sequence>
<evidence type="ECO:0000313" key="2">
    <source>
        <dbReference type="Proteomes" id="UP000240735"/>
    </source>
</evidence>
<dbReference type="EMBL" id="MG518519">
    <property type="protein sequence ID" value="ATW69353.1"/>
    <property type="molecule type" value="Genomic_DNA"/>
</dbReference>
<keyword evidence="2" id="KW-1185">Reference proteome</keyword>
<protein>
    <submittedName>
        <fullName evidence="1">Uncharacterized protein</fullName>
    </submittedName>
</protein>
<dbReference type="Proteomes" id="UP000240735">
    <property type="component" value="Segment"/>
</dbReference>
<evidence type="ECO:0000313" key="1">
    <source>
        <dbReference type="EMBL" id="ATW69353.1"/>
    </source>
</evidence>
<name>A0A2H4PR09_9CAUD</name>